<feature type="region of interest" description="Disordered" evidence="1">
    <location>
        <begin position="1"/>
        <end position="72"/>
    </location>
</feature>
<accession>C0P6U4</accession>
<feature type="compositionally biased region" description="Basic residues" evidence="1">
    <location>
        <begin position="170"/>
        <end position="189"/>
    </location>
</feature>
<name>C0P6U4_MAIZE</name>
<feature type="region of interest" description="Disordered" evidence="1">
    <location>
        <begin position="150"/>
        <end position="189"/>
    </location>
</feature>
<reference evidence="2" key="1">
    <citation type="journal article" date="2009" name="PLoS Genet.">
        <title>Sequencing, mapping, and analysis of 27,455 maize full-length cDNAs.</title>
        <authorList>
            <person name="Soderlund C."/>
            <person name="Descour A."/>
            <person name="Kudrna D."/>
            <person name="Bomhoff M."/>
            <person name="Boyd L."/>
            <person name="Currie J."/>
            <person name="Angelova A."/>
            <person name="Collura K."/>
            <person name="Wissotski M."/>
            <person name="Ashley E."/>
            <person name="Morrow D."/>
            <person name="Fernandes J."/>
            <person name="Walbot V."/>
            <person name="Yu Y."/>
        </authorList>
    </citation>
    <scope>NUCLEOTIDE SEQUENCE</scope>
    <source>
        <strain evidence="2">B73</strain>
    </source>
</reference>
<protein>
    <submittedName>
        <fullName evidence="2">Uncharacterized protein</fullName>
    </submittedName>
</protein>
<proteinExistence type="evidence at transcript level"/>
<dbReference type="EMBL" id="BT064013">
    <property type="protein sequence ID" value="ACN28710.1"/>
    <property type="molecule type" value="mRNA"/>
</dbReference>
<evidence type="ECO:0000313" key="2">
    <source>
        <dbReference type="EMBL" id="ACN28710.1"/>
    </source>
</evidence>
<organism evidence="2">
    <name type="scientific">Zea mays</name>
    <name type="common">Maize</name>
    <dbReference type="NCBI Taxonomy" id="4577"/>
    <lineage>
        <taxon>Eukaryota</taxon>
        <taxon>Viridiplantae</taxon>
        <taxon>Streptophyta</taxon>
        <taxon>Embryophyta</taxon>
        <taxon>Tracheophyta</taxon>
        <taxon>Spermatophyta</taxon>
        <taxon>Magnoliopsida</taxon>
        <taxon>Liliopsida</taxon>
        <taxon>Poales</taxon>
        <taxon>Poaceae</taxon>
        <taxon>PACMAD clade</taxon>
        <taxon>Panicoideae</taxon>
        <taxon>Andropogonodae</taxon>
        <taxon>Andropogoneae</taxon>
        <taxon>Tripsacinae</taxon>
        <taxon>Zea</taxon>
    </lineage>
</organism>
<dbReference type="AlphaFoldDB" id="C0P6U4"/>
<reference evidence="2" key="2">
    <citation type="submission" date="2012-06" db="EMBL/GenBank/DDBJ databases">
        <authorList>
            <person name="Yu Y."/>
            <person name="Currie J."/>
            <person name="Lomeli R."/>
            <person name="Angelova A."/>
            <person name="Collura K."/>
            <person name="Wissotski M."/>
            <person name="Campos D."/>
            <person name="Kudrna D."/>
            <person name="Golser W."/>
            <person name="Ashely E."/>
            <person name="Descour A."/>
            <person name="Fernandes J."/>
            <person name="Soderlund C."/>
            <person name="Walbot V."/>
        </authorList>
    </citation>
    <scope>NUCLEOTIDE SEQUENCE</scope>
    <source>
        <strain evidence="2">B73</strain>
    </source>
</reference>
<evidence type="ECO:0000256" key="1">
    <source>
        <dbReference type="SAM" id="MobiDB-lite"/>
    </source>
</evidence>
<feature type="compositionally biased region" description="Basic residues" evidence="1">
    <location>
        <begin position="150"/>
        <end position="160"/>
    </location>
</feature>
<sequence>MSPPPLPTPPCTAHHERQLDHSSGGNSHSKTMELEAISLPREHGRRDEPGHGLGAERVDLEPQRRERRRHRAPQQLRLRVRPVHCPGLRGQEVEEDGLRAGRVLEQRVHRRHGAPQVVRVERHGDVHQARVAHPRRRSRTPFPVPVLRRLRKPWQRRRGTRNLDGQEDHRRRHNSGPHRLARSAAHGRW</sequence>
<feature type="compositionally biased region" description="Pro residues" evidence="1">
    <location>
        <begin position="1"/>
        <end position="10"/>
    </location>
</feature>
<feature type="compositionally biased region" description="Basic and acidic residues" evidence="1">
    <location>
        <begin position="40"/>
        <end position="64"/>
    </location>
</feature>